<sequence>MATNFEAITKNPETLAAFLRALPILEGPWDEEFQRNYCAGCGKVSCDDGSPCPYEDKRNSPGWWLGLEAMAAEAEP</sequence>
<evidence type="ECO:0000313" key="1">
    <source>
        <dbReference type="EMBL" id="MSB21131.1"/>
    </source>
</evidence>
<dbReference type="AlphaFoldDB" id="A0A6I2R4M8"/>
<proteinExistence type="predicted"/>
<comment type="caution">
    <text evidence="1">The sequence shown here is derived from an EMBL/GenBank/DDBJ whole genome shotgun (WGS) entry which is preliminary data.</text>
</comment>
<evidence type="ECO:0000313" key="2">
    <source>
        <dbReference type="Proteomes" id="UP000434475"/>
    </source>
</evidence>
<reference evidence="1 2" key="1">
    <citation type="journal article" date="2019" name="Nat. Med.">
        <title>A library of human gut bacterial isolates paired with longitudinal multiomics data enables mechanistic microbiome research.</title>
        <authorList>
            <person name="Poyet M."/>
            <person name="Groussin M."/>
            <person name="Gibbons S.M."/>
            <person name="Avila-Pacheco J."/>
            <person name="Jiang X."/>
            <person name="Kearney S.M."/>
            <person name="Perrotta A.R."/>
            <person name="Berdy B."/>
            <person name="Zhao S."/>
            <person name="Lieberman T.D."/>
            <person name="Swanson P.K."/>
            <person name="Smith M."/>
            <person name="Roesemann S."/>
            <person name="Alexander J.E."/>
            <person name="Rich S.A."/>
            <person name="Livny J."/>
            <person name="Vlamakis H."/>
            <person name="Clish C."/>
            <person name="Bullock K."/>
            <person name="Deik A."/>
            <person name="Scott J."/>
            <person name="Pierce K.A."/>
            <person name="Xavier R.J."/>
            <person name="Alm E.J."/>
        </authorList>
    </citation>
    <scope>NUCLEOTIDE SEQUENCE [LARGE SCALE GENOMIC DNA]</scope>
    <source>
        <strain evidence="1 2">BIOML-A2</strain>
    </source>
</reference>
<organism evidence="1 2">
    <name type="scientific">Flavonifractor plautii</name>
    <name type="common">Fusobacterium plautii</name>
    <dbReference type="NCBI Taxonomy" id="292800"/>
    <lineage>
        <taxon>Bacteria</taxon>
        <taxon>Bacillati</taxon>
        <taxon>Bacillota</taxon>
        <taxon>Clostridia</taxon>
        <taxon>Eubacteriales</taxon>
        <taxon>Oscillospiraceae</taxon>
        <taxon>Flavonifractor</taxon>
    </lineage>
</organism>
<dbReference type="RefSeq" id="WP_172697870.1">
    <property type="nucleotide sequence ID" value="NZ_WKPR01000020.1"/>
</dbReference>
<dbReference type="Proteomes" id="UP000434475">
    <property type="component" value="Unassembled WGS sequence"/>
</dbReference>
<name>A0A6I2R4M8_FLAPL</name>
<protein>
    <submittedName>
        <fullName evidence="1">Uncharacterized protein</fullName>
    </submittedName>
</protein>
<gene>
    <name evidence="1" type="ORF">GKE97_16625</name>
</gene>
<accession>A0A6I2R4M8</accession>
<dbReference type="EMBL" id="WKPR01000020">
    <property type="protein sequence ID" value="MSB21131.1"/>
    <property type="molecule type" value="Genomic_DNA"/>
</dbReference>